<feature type="binding site" evidence="7">
    <location>
        <position position="88"/>
    </location>
    <ligand>
        <name>tRNA</name>
        <dbReference type="ChEBI" id="CHEBI:17843"/>
    </ligand>
</feature>
<dbReference type="InterPro" id="IPR001328">
    <property type="entry name" value="Pept_tRNA_hydro"/>
</dbReference>
<dbReference type="HAMAP" id="MF_00083">
    <property type="entry name" value="Pept_tRNA_hydro_bact"/>
    <property type="match status" value="1"/>
</dbReference>
<comment type="function">
    <text evidence="7">Catalyzes the release of premature peptidyl moieties from peptidyl-tRNA molecules trapped in stalled 50S ribosomal subunits, and thus maintains levels of free tRNAs and 50S ribosomes.</text>
</comment>
<evidence type="ECO:0000256" key="2">
    <source>
        <dbReference type="ARBA" id="ARBA00022555"/>
    </source>
</evidence>
<comment type="subunit">
    <text evidence="7">Monomer.</text>
</comment>
<reference evidence="10" key="1">
    <citation type="submission" date="2022-01" db="EMBL/GenBank/DDBJ databases">
        <title>Genome sequencing of Zunongwangia sp. M21534 genome.</title>
        <authorList>
            <person name="Chen Y."/>
            <person name="Dong C."/>
            <person name="Shao Z."/>
        </authorList>
    </citation>
    <scope>NUCLEOTIDE SEQUENCE</scope>
    <source>
        <strain evidence="10">MCCC M21534</strain>
    </source>
</reference>
<evidence type="ECO:0000256" key="9">
    <source>
        <dbReference type="RuleBase" id="RU004320"/>
    </source>
</evidence>
<name>A0A9X1ZMQ1_9FLAO</name>
<dbReference type="GO" id="GO:0072344">
    <property type="term" value="P:rescue of stalled ribosome"/>
    <property type="evidence" value="ECO:0007669"/>
    <property type="project" value="UniProtKB-UniRule"/>
</dbReference>
<keyword evidence="11" id="KW-1185">Reference proteome</keyword>
<keyword evidence="7" id="KW-0963">Cytoplasm</keyword>
<comment type="subcellular location">
    <subcellularLocation>
        <location evidence="7">Cytoplasm</location>
    </subcellularLocation>
</comment>
<evidence type="ECO:0000313" key="10">
    <source>
        <dbReference type="EMBL" id="MCL6216669.1"/>
    </source>
</evidence>
<dbReference type="RefSeq" id="WP_249599667.1">
    <property type="nucleotide sequence ID" value="NZ_JAKHSK010000001.1"/>
</dbReference>
<dbReference type="GO" id="GO:0004045">
    <property type="term" value="F:peptidyl-tRNA hydrolase activity"/>
    <property type="evidence" value="ECO:0007669"/>
    <property type="project" value="UniProtKB-UniRule"/>
</dbReference>
<dbReference type="Gene3D" id="3.40.50.1470">
    <property type="entry name" value="Peptidyl-tRNA hydrolase"/>
    <property type="match status" value="1"/>
</dbReference>
<dbReference type="GO" id="GO:0006515">
    <property type="term" value="P:protein quality control for misfolded or incompletely synthesized proteins"/>
    <property type="evidence" value="ECO:0007669"/>
    <property type="project" value="UniProtKB-UniRule"/>
</dbReference>
<organism evidence="10 11">
    <name type="scientific">Zunongwangia pacifica</name>
    <dbReference type="NCBI Taxonomy" id="2911062"/>
    <lineage>
        <taxon>Bacteria</taxon>
        <taxon>Pseudomonadati</taxon>
        <taxon>Bacteroidota</taxon>
        <taxon>Flavobacteriia</taxon>
        <taxon>Flavobacteriales</taxon>
        <taxon>Flavobacteriaceae</taxon>
        <taxon>Zunongwangia</taxon>
    </lineage>
</organism>
<feature type="binding site" evidence="7">
    <location>
        <position position="37"/>
    </location>
    <ligand>
        <name>tRNA</name>
        <dbReference type="ChEBI" id="CHEBI:17843"/>
    </ligand>
</feature>
<dbReference type="FunFam" id="3.40.50.1470:FF:000001">
    <property type="entry name" value="Peptidyl-tRNA hydrolase"/>
    <property type="match status" value="1"/>
</dbReference>
<dbReference type="InterPro" id="IPR036416">
    <property type="entry name" value="Pept_tRNA_hydro_sf"/>
</dbReference>
<dbReference type="EMBL" id="JAKHSK010000001">
    <property type="protein sequence ID" value="MCL6216669.1"/>
    <property type="molecule type" value="Genomic_DNA"/>
</dbReference>
<comment type="similarity">
    <text evidence="5 7 9">Belongs to the PTH family.</text>
</comment>
<dbReference type="Pfam" id="PF01195">
    <property type="entry name" value="Pept_tRNA_hydro"/>
    <property type="match status" value="1"/>
</dbReference>
<evidence type="ECO:0000256" key="7">
    <source>
        <dbReference type="HAMAP-Rule" id="MF_00083"/>
    </source>
</evidence>
<feature type="site" description="Stabilizes the basic form of H active site to accept a proton" evidence="7">
    <location>
        <position position="113"/>
    </location>
</feature>
<protein>
    <recommendedName>
        <fullName evidence="6 7">Peptidyl-tRNA hydrolase</fullName>
        <shortName evidence="7">Pth</shortName>
        <ecNumber evidence="1 7">3.1.1.29</ecNumber>
    </recommendedName>
</protein>
<keyword evidence="2 7" id="KW-0820">tRNA-binding</keyword>
<proteinExistence type="inferred from homology"/>
<dbReference type="PROSITE" id="PS01195">
    <property type="entry name" value="PEPT_TRNA_HYDROL_1"/>
    <property type="match status" value="1"/>
</dbReference>
<dbReference type="Proteomes" id="UP001139521">
    <property type="component" value="Unassembled WGS sequence"/>
</dbReference>
<dbReference type="PANTHER" id="PTHR17224:SF1">
    <property type="entry name" value="PEPTIDYL-TRNA HYDROLASE"/>
    <property type="match status" value="1"/>
</dbReference>
<evidence type="ECO:0000256" key="6">
    <source>
        <dbReference type="ARBA" id="ARBA00050038"/>
    </source>
</evidence>
<comment type="caution">
    <text evidence="10">The sequence shown here is derived from an EMBL/GenBank/DDBJ whole genome shotgun (WGS) entry which is preliminary data.</text>
</comment>
<feature type="active site" description="Proton acceptor" evidence="7">
    <location>
        <position position="42"/>
    </location>
</feature>
<evidence type="ECO:0000256" key="5">
    <source>
        <dbReference type="ARBA" id="ARBA00038063"/>
    </source>
</evidence>
<evidence type="ECO:0000256" key="1">
    <source>
        <dbReference type="ARBA" id="ARBA00013260"/>
    </source>
</evidence>
<dbReference type="GO" id="GO:0005737">
    <property type="term" value="C:cytoplasm"/>
    <property type="evidence" value="ECO:0007669"/>
    <property type="project" value="UniProtKB-SubCell"/>
</dbReference>
<gene>
    <name evidence="7 10" type="primary">pth</name>
    <name evidence="10" type="ORF">L1967_00030</name>
</gene>
<evidence type="ECO:0000256" key="4">
    <source>
        <dbReference type="ARBA" id="ARBA00022884"/>
    </source>
</evidence>
<dbReference type="GO" id="GO:0000049">
    <property type="term" value="F:tRNA binding"/>
    <property type="evidence" value="ECO:0007669"/>
    <property type="project" value="UniProtKB-UniRule"/>
</dbReference>
<dbReference type="PROSITE" id="PS01196">
    <property type="entry name" value="PEPT_TRNA_HYDROL_2"/>
    <property type="match status" value="1"/>
</dbReference>
<dbReference type="NCBIfam" id="TIGR00447">
    <property type="entry name" value="pth"/>
    <property type="match status" value="1"/>
</dbReference>
<evidence type="ECO:0000256" key="8">
    <source>
        <dbReference type="RuleBase" id="RU000673"/>
    </source>
</evidence>
<dbReference type="InterPro" id="IPR018171">
    <property type="entry name" value="Pept_tRNA_hydro_CS"/>
</dbReference>
<dbReference type="SUPFAM" id="SSF53178">
    <property type="entry name" value="Peptidyl-tRNA hydrolase-like"/>
    <property type="match status" value="1"/>
</dbReference>
<dbReference type="EC" id="3.1.1.29" evidence="1 7"/>
<feature type="site" description="Discriminates between blocked and unblocked aminoacyl-tRNA" evidence="7">
    <location>
        <position position="32"/>
    </location>
</feature>
<keyword evidence="4 7" id="KW-0694">RNA-binding</keyword>
<accession>A0A9X1ZMQ1</accession>
<comment type="catalytic activity">
    <reaction evidence="7 8">
        <text>an N-acyl-L-alpha-aminoacyl-tRNA + H2O = an N-acyl-L-amino acid + a tRNA + H(+)</text>
        <dbReference type="Rhea" id="RHEA:54448"/>
        <dbReference type="Rhea" id="RHEA-COMP:10123"/>
        <dbReference type="Rhea" id="RHEA-COMP:13883"/>
        <dbReference type="ChEBI" id="CHEBI:15377"/>
        <dbReference type="ChEBI" id="CHEBI:15378"/>
        <dbReference type="ChEBI" id="CHEBI:59874"/>
        <dbReference type="ChEBI" id="CHEBI:78442"/>
        <dbReference type="ChEBI" id="CHEBI:138191"/>
        <dbReference type="EC" id="3.1.1.29"/>
    </reaction>
</comment>
<evidence type="ECO:0000256" key="3">
    <source>
        <dbReference type="ARBA" id="ARBA00022801"/>
    </source>
</evidence>
<feature type="binding site" evidence="7">
    <location>
        <position position="86"/>
    </location>
    <ligand>
        <name>tRNA</name>
        <dbReference type="ChEBI" id="CHEBI:17843"/>
    </ligand>
</feature>
<comment type="function">
    <text evidence="7">Hydrolyzes ribosome-free peptidyl-tRNAs (with 1 or more amino acids incorporated), which drop off the ribosome during protein synthesis, or as a result of ribosome stalling.</text>
</comment>
<evidence type="ECO:0000313" key="11">
    <source>
        <dbReference type="Proteomes" id="UP001139521"/>
    </source>
</evidence>
<feature type="binding site" evidence="7">
    <location>
        <position position="134"/>
    </location>
    <ligand>
        <name>tRNA</name>
        <dbReference type="ChEBI" id="CHEBI:17843"/>
    </ligand>
</feature>
<dbReference type="AlphaFoldDB" id="A0A9X1ZMQ1"/>
<sequence length="209" mass="23592">MLSFFGRILKNKKTAEEEIDPMKKFLIAGLGNIGPKYENTRHNIGFKILDELAAKQEAVFTTQKLGDIAQFRYKGRTFVLLKPSTYMNLSGKAVNYWLQKEKIAVENLLVVTDDLNLPFGTLRLKTKGSDGGHNGLKDIQAQLNTTKYNRFRFGISAEFSKGQQIDYVLGEWSEEELKQLPERLKKSAELIESFATAGVSNTMNSFNGK</sequence>
<dbReference type="CDD" id="cd00462">
    <property type="entry name" value="PTH"/>
    <property type="match status" value="1"/>
</dbReference>
<dbReference type="PANTHER" id="PTHR17224">
    <property type="entry name" value="PEPTIDYL-TRNA HYDROLASE"/>
    <property type="match status" value="1"/>
</dbReference>
<keyword evidence="3 7" id="KW-0378">Hydrolase</keyword>